<protein>
    <recommendedName>
        <fullName evidence="3">N-acetyltransferase domain-containing protein</fullName>
    </recommendedName>
</protein>
<name>A0A4C1U1J8_EUMVA</name>
<dbReference type="AlphaFoldDB" id="A0A4C1U1J8"/>
<dbReference type="EMBL" id="BGZK01000116">
    <property type="protein sequence ID" value="GBP20182.1"/>
    <property type="molecule type" value="Genomic_DNA"/>
</dbReference>
<keyword evidence="2" id="KW-1185">Reference proteome</keyword>
<accession>A0A4C1U1J8</accession>
<evidence type="ECO:0000313" key="2">
    <source>
        <dbReference type="Proteomes" id="UP000299102"/>
    </source>
</evidence>
<evidence type="ECO:0000313" key="1">
    <source>
        <dbReference type="EMBL" id="GBP20182.1"/>
    </source>
</evidence>
<dbReference type="SUPFAM" id="SSF55729">
    <property type="entry name" value="Acyl-CoA N-acyltransferases (Nat)"/>
    <property type="match status" value="1"/>
</dbReference>
<dbReference type="Gene3D" id="3.40.630.30">
    <property type="match status" value="1"/>
</dbReference>
<dbReference type="PANTHER" id="PTHR20905:SF32">
    <property type="entry name" value="ARYLALKYLAMINE N-ACETYLTRANSFERASE-LIKE 7, ISOFORM A"/>
    <property type="match status" value="1"/>
</dbReference>
<dbReference type="PANTHER" id="PTHR20905">
    <property type="entry name" value="N-ACETYLTRANSFERASE-RELATED"/>
    <property type="match status" value="1"/>
</dbReference>
<organism evidence="1 2">
    <name type="scientific">Eumeta variegata</name>
    <name type="common">Bagworm moth</name>
    <name type="synonym">Eumeta japonica</name>
    <dbReference type="NCBI Taxonomy" id="151549"/>
    <lineage>
        <taxon>Eukaryota</taxon>
        <taxon>Metazoa</taxon>
        <taxon>Ecdysozoa</taxon>
        <taxon>Arthropoda</taxon>
        <taxon>Hexapoda</taxon>
        <taxon>Insecta</taxon>
        <taxon>Pterygota</taxon>
        <taxon>Neoptera</taxon>
        <taxon>Endopterygota</taxon>
        <taxon>Lepidoptera</taxon>
        <taxon>Glossata</taxon>
        <taxon>Ditrysia</taxon>
        <taxon>Tineoidea</taxon>
        <taxon>Psychidae</taxon>
        <taxon>Oiketicinae</taxon>
        <taxon>Eumeta</taxon>
    </lineage>
</organism>
<proteinExistence type="predicted"/>
<reference evidence="1 2" key="1">
    <citation type="journal article" date="2019" name="Commun. Biol.">
        <title>The bagworm genome reveals a unique fibroin gene that provides high tensile strength.</title>
        <authorList>
            <person name="Kono N."/>
            <person name="Nakamura H."/>
            <person name="Ohtoshi R."/>
            <person name="Tomita M."/>
            <person name="Numata K."/>
            <person name="Arakawa K."/>
        </authorList>
    </citation>
    <scope>NUCLEOTIDE SEQUENCE [LARGE SCALE GENOMIC DNA]</scope>
</reference>
<gene>
    <name evidence="1" type="ORF">EVAR_82055_1</name>
</gene>
<dbReference type="Proteomes" id="UP000299102">
    <property type="component" value="Unassembled WGS sequence"/>
</dbReference>
<dbReference type="InterPro" id="IPR016181">
    <property type="entry name" value="Acyl_CoA_acyltransferase"/>
</dbReference>
<dbReference type="STRING" id="151549.A0A4C1U1J8"/>
<evidence type="ECO:0008006" key="3">
    <source>
        <dbReference type="Google" id="ProtNLM"/>
    </source>
</evidence>
<dbReference type="OrthoDB" id="6896205at2759"/>
<dbReference type="GO" id="GO:0008080">
    <property type="term" value="F:N-acetyltransferase activity"/>
    <property type="evidence" value="ECO:0007669"/>
    <property type="project" value="TreeGrafter"/>
</dbReference>
<sequence length="219" mass="24939">MFHFMNTNYQIRDIRPEDHKPCLDLMKEVFIRDEPLVQALDVASDPVSLKTIVKNWEKYLEEKISLACYTEDDKGEPQELVGFNILLMKNIDDPDEDLDKIEGEPWKKLLRTLIAAEQTCDVFQRYGVDRYLTSSGLTVREQHRGQNIGAEIFKAREPLCKALGVQATATVFTALTSQALAAKCGYELLGELEYTSMLDEGIDLSRCDTPTAKHMGRKF</sequence>
<comment type="caution">
    <text evidence="1">The sequence shown here is derived from an EMBL/GenBank/DDBJ whole genome shotgun (WGS) entry which is preliminary data.</text>
</comment>